<dbReference type="AlphaFoldDB" id="A0A8H4J4R0"/>
<accession>A0A8H4J4R0</accession>
<evidence type="ECO:0000313" key="3">
    <source>
        <dbReference type="Proteomes" id="UP000572817"/>
    </source>
</evidence>
<sequence length="454" mass="49627">MRSFSSYLIALATASLGLVSVVSADSKGVFAHYMVCGLSSVEQAQTDVRDAKNLGIDAFALNVQNVVDSWATSAIEYLFTAAAQESFHLFFSFDMAVLNEQDPASFLPIFEQYASNDTYYKHDNRPFVTTFNGGIMQNGGEWTRNFRQAIEADNITPYFVSDFGLYSSSSASASESIMGSLNTYSAVDGVFSWETAWPSQNDGIASILSSVTDKVGLDAAHATGKSYLMPLSSHQFKHIDGLGNWYRRGELTLPNRMKQILELSPEFIMLLTWNDAGESHYIGNVWQESISTSEATKKYVDDFDHSAWQDVISPFISAYKNDAKDETEILPLNNGNFTGAMWYRPLLKDASCSGDYLGKPIGWENAQDTVNFAVVLPQDSEGVKINVYSADTLLESFDGKAGMNAQAVQGMKAGQQKVELVGADGSVIGAGLSKVDVAADADFCNFNYHVVHVA</sequence>
<dbReference type="InterPro" id="IPR005197">
    <property type="entry name" value="Glyco_hydro_71"/>
</dbReference>
<name>A0A8H4J4R0_9PEZI</name>
<proteinExistence type="predicted"/>
<dbReference type="GO" id="GO:0051118">
    <property type="term" value="F:glucan endo-1,3-alpha-glucosidase activity"/>
    <property type="evidence" value="ECO:0007669"/>
    <property type="project" value="InterPro"/>
</dbReference>
<gene>
    <name evidence="2" type="ORF">GTA08_BOTSDO13729</name>
</gene>
<dbReference type="Proteomes" id="UP000572817">
    <property type="component" value="Unassembled WGS sequence"/>
</dbReference>
<feature type="chain" id="PRO_5034065363" evidence="1">
    <location>
        <begin position="25"/>
        <end position="454"/>
    </location>
</feature>
<reference evidence="2" key="1">
    <citation type="submission" date="2020-04" db="EMBL/GenBank/DDBJ databases">
        <title>Genome Assembly and Annotation of Botryosphaeria dothidea sdau 11-99, a Latent Pathogen of Apple Fruit Ring Rot in China.</title>
        <authorList>
            <person name="Yu C."/>
            <person name="Diao Y."/>
            <person name="Lu Q."/>
            <person name="Zhao J."/>
            <person name="Cui S."/>
            <person name="Peng C."/>
            <person name="He B."/>
            <person name="Liu H."/>
        </authorList>
    </citation>
    <scope>NUCLEOTIDE SEQUENCE [LARGE SCALE GENOMIC DNA]</scope>
    <source>
        <strain evidence="2">Sdau11-99</strain>
    </source>
</reference>
<keyword evidence="1" id="KW-0732">Signal</keyword>
<dbReference type="EMBL" id="WWBZ02000013">
    <property type="protein sequence ID" value="KAF4310788.1"/>
    <property type="molecule type" value="Genomic_DNA"/>
</dbReference>
<keyword evidence="3" id="KW-1185">Reference proteome</keyword>
<evidence type="ECO:0000256" key="1">
    <source>
        <dbReference type="SAM" id="SignalP"/>
    </source>
</evidence>
<dbReference type="Gene3D" id="3.20.20.80">
    <property type="entry name" value="Glycosidases"/>
    <property type="match status" value="1"/>
</dbReference>
<dbReference type="CDD" id="cd11577">
    <property type="entry name" value="GH71"/>
    <property type="match status" value="1"/>
</dbReference>
<dbReference type="Pfam" id="PF03659">
    <property type="entry name" value="Glyco_hydro_71"/>
    <property type="match status" value="1"/>
</dbReference>
<keyword evidence="2" id="KW-0378">Hydrolase</keyword>
<feature type="signal peptide" evidence="1">
    <location>
        <begin position="1"/>
        <end position="24"/>
    </location>
</feature>
<comment type="caution">
    <text evidence="2">The sequence shown here is derived from an EMBL/GenBank/DDBJ whole genome shotgun (WGS) entry which is preliminary data.</text>
</comment>
<evidence type="ECO:0000313" key="2">
    <source>
        <dbReference type="EMBL" id="KAF4310788.1"/>
    </source>
</evidence>
<dbReference type="OrthoDB" id="3257981at2759"/>
<protein>
    <submittedName>
        <fullName evidence="2">Glycoside hydrolase family 71</fullName>
    </submittedName>
</protein>
<organism evidence="2 3">
    <name type="scientific">Botryosphaeria dothidea</name>
    <dbReference type="NCBI Taxonomy" id="55169"/>
    <lineage>
        <taxon>Eukaryota</taxon>
        <taxon>Fungi</taxon>
        <taxon>Dikarya</taxon>
        <taxon>Ascomycota</taxon>
        <taxon>Pezizomycotina</taxon>
        <taxon>Dothideomycetes</taxon>
        <taxon>Dothideomycetes incertae sedis</taxon>
        <taxon>Botryosphaeriales</taxon>
        <taxon>Botryosphaeriaceae</taxon>
        <taxon>Botryosphaeria</taxon>
    </lineage>
</organism>